<dbReference type="PANTHER" id="PTHR45985:SF8">
    <property type="entry name" value="CHITIN DEACETYLASE-LIKE 9, ISOFORM A"/>
    <property type="match status" value="1"/>
</dbReference>
<dbReference type="GO" id="GO:0016787">
    <property type="term" value="F:hydrolase activity"/>
    <property type="evidence" value="ECO:0007669"/>
    <property type="project" value="UniProtKB-ARBA"/>
</dbReference>
<dbReference type="InterPro" id="IPR011330">
    <property type="entry name" value="Glyco_hydro/deAcase_b/a-brl"/>
</dbReference>
<keyword evidence="1" id="KW-0732">Signal</keyword>
<accession>A0A2Z4N548</accession>
<feature type="signal peptide" evidence="1">
    <location>
        <begin position="1"/>
        <end position="16"/>
    </location>
</feature>
<proteinExistence type="evidence at transcript level"/>
<sequence length="374" mass="42137">MKFAIVLSLFLVAIEAVPSAVGEKASVCSDDECTDQCRCSSAEHPLPDSDLEDIPQLISLTFNEALTEDIVKKFWKPLFFNRANPDGVPIGATFFVPHEYTNYKMVNDVFNLGFEVAVHSITDSPQIYWRNATEEILTQEFDGQKKIISKFANIPTENIIGVRTPQLQLAGNISIKAYQAAGLQYDSSWPTTPIKPLFPYTLDYLSTQECNLGNECPNEAFPDFWILPINDLNGNETWCNTMSDCNVVGTADQIADWLTNEVDIIRNNTKLPMTLIVNSNWFDFIANSYAGFEKFLNRLQEKKDVFLVSQKQVLDWMKNPVTLSEFKTESPSNSASCHPVRCTLDKDGETRYMDSCVACPKVYPWLGNPDGDKK</sequence>
<protein>
    <submittedName>
        <fullName evidence="2">Chitin deacetylase 6</fullName>
    </submittedName>
</protein>
<dbReference type="SUPFAM" id="SSF88713">
    <property type="entry name" value="Glycoside hydrolase/deacetylase"/>
    <property type="match status" value="1"/>
</dbReference>
<feature type="chain" id="PRO_5016276944" evidence="1">
    <location>
        <begin position="17"/>
        <end position="374"/>
    </location>
</feature>
<dbReference type="InterPro" id="IPR052740">
    <property type="entry name" value="CE4"/>
</dbReference>
<dbReference type="Gene3D" id="3.20.20.370">
    <property type="entry name" value="Glycoside hydrolase/deacetylase"/>
    <property type="match status" value="1"/>
</dbReference>
<name>A0A2Z4N548_LEPDE</name>
<evidence type="ECO:0000256" key="1">
    <source>
        <dbReference type="SAM" id="SignalP"/>
    </source>
</evidence>
<evidence type="ECO:0000313" key="2">
    <source>
        <dbReference type="EMBL" id="AWX65388.1"/>
    </source>
</evidence>
<organism evidence="2">
    <name type="scientific">Leptinotarsa decemlineata</name>
    <name type="common">Colorado potato beetle</name>
    <name type="synonym">Doryphora decemlineata</name>
    <dbReference type="NCBI Taxonomy" id="7539"/>
    <lineage>
        <taxon>Eukaryota</taxon>
        <taxon>Metazoa</taxon>
        <taxon>Ecdysozoa</taxon>
        <taxon>Arthropoda</taxon>
        <taxon>Hexapoda</taxon>
        <taxon>Insecta</taxon>
        <taxon>Pterygota</taxon>
        <taxon>Neoptera</taxon>
        <taxon>Endopterygota</taxon>
        <taxon>Coleoptera</taxon>
        <taxon>Polyphaga</taxon>
        <taxon>Cucujiformia</taxon>
        <taxon>Chrysomeloidea</taxon>
        <taxon>Chrysomelidae</taxon>
        <taxon>Chrysomelinae</taxon>
        <taxon>Doryphorini</taxon>
        <taxon>Leptinotarsa</taxon>
    </lineage>
</organism>
<reference evidence="2" key="1">
    <citation type="submission" date="2017-08" db="EMBL/GenBank/DDBJ databases">
        <authorList>
            <person name="de Groot N.N."/>
        </authorList>
    </citation>
    <scope>NUCLEOTIDE SEQUENCE</scope>
</reference>
<dbReference type="EMBL" id="MF612056">
    <property type="protein sequence ID" value="AWX65388.1"/>
    <property type="molecule type" value="mRNA"/>
</dbReference>
<dbReference type="AlphaFoldDB" id="A0A2Z4N548"/>
<dbReference type="GO" id="GO:0005975">
    <property type="term" value="P:carbohydrate metabolic process"/>
    <property type="evidence" value="ECO:0007669"/>
    <property type="project" value="InterPro"/>
</dbReference>
<dbReference type="PANTHER" id="PTHR45985">
    <property type="match status" value="1"/>
</dbReference>
<dbReference type="OrthoDB" id="504708at2759"/>